<sequence>MVKKIVSYISFTSLYSKNMRPKALPIFVVPKEKKYDARLLGITLVTWFGS</sequence>
<accession>A0A0D3DA41</accession>
<dbReference type="Gramene" id="Bo7g078500.1">
    <property type="protein sequence ID" value="Bo7g078500.1"/>
    <property type="gene ID" value="Bo7g078500"/>
</dbReference>
<organism evidence="1 2">
    <name type="scientific">Brassica oleracea var. oleracea</name>
    <dbReference type="NCBI Taxonomy" id="109376"/>
    <lineage>
        <taxon>Eukaryota</taxon>
        <taxon>Viridiplantae</taxon>
        <taxon>Streptophyta</taxon>
        <taxon>Embryophyta</taxon>
        <taxon>Tracheophyta</taxon>
        <taxon>Spermatophyta</taxon>
        <taxon>Magnoliopsida</taxon>
        <taxon>eudicotyledons</taxon>
        <taxon>Gunneridae</taxon>
        <taxon>Pentapetalae</taxon>
        <taxon>rosids</taxon>
        <taxon>malvids</taxon>
        <taxon>Brassicales</taxon>
        <taxon>Brassicaceae</taxon>
        <taxon>Brassiceae</taxon>
        <taxon>Brassica</taxon>
    </lineage>
</organism>
<proteinExistence type="predicted"/>
<dbReference type="EnsemblPlants" id="Bo7g078500.1">
    <property type="protein sequence ID" value="Bo7g078500.1"/>
    <property type="gene ID" value="Bo7g078500"/>
</dbReference>
<dbReference type="HOGENOM" id="CLU_3127145_0_0_1"/>
<reference evidence="1 2" key="1">
    <citation type="journal article" date="2014" name="Genome Biol.">
        <title>Transcriptome and methylome profiling reveals relics of genome dominance in the mesopolyploid Brassica oleracea.</title>
        <authorList>
            <person name="Parkin I.A."/>
            <person name="Koh C."/>
            <person name="Tang H."/>
            <person name="Robinson S.J."/>
            <person name="Kagale S."/>
            <person name="Clarke W.E."/>
            <person name="Town C.D."/>
            <person name="Nixon J."/>
            <person name="Krishnakumar V."/>
            <person name="Bidwell S.L."/>
            <person name="Denoeud F."/>
            <person name="Belcram H."/>
            <person name="Links M.G."/>
            <person name="Just J."/>
            <person name="Clarke C."/>
            <person name="Bender T."/>
            <person name="Huebert T."/>
            <person name="Mason A.S."/>
            <person name="Pires J.C."/>
            <person name="Barker G."/>
            <person name="Moore J."/>
            <person name="Walley P.G."/>
            <person name="Manoli S."/>
            <person name="Batley J."/>
            <person name="Edwards D."/>
            <person name="Nelson M.N."/>
            <person name="Wang X."/>
            <person name="Paterson A.H."/>
            <person name="King G."/>
            <person name="Bancroft I."/>
            <person name="Chalhoub B."/>
            <person name="Sharpe A.G."/>
        </authorList>
    </citation>
    <scope>NUCLEOTIDE SEQUENCE</scope>
    <source>
        <strain evidence="1 2">cv. TO1000</strain>
    </source>
</reference>
<dbReference type="AlphaFoldDB" id="A0A0D3DA41"/>
<protein>
    <submittedName>
        <fullName evidence="1">Uncharacterized protein</fullName>
    </submittedName>
</protein>
<keyword evidence="2" id="KW-1185">Reference proteome</keyword>
<evidence type="ECO:0000313" key="2">
    <source>
        <dbReference type="Proteomes" id="UP000032141"/>
    </source>
</evidence>
<reference evidence="1" key="2">
    <citation type="submission" date="2015-03" db="UniProtKB">
        <authorList>
            <consortium name="EnsemblPlants"/>
        </authorList>
    </citation>
    <scope>IDENTIFICATION</scope>
</reference>
<dbReference type="Proteomes" id="UP000032141">
    <property type="component" value="Chromosome C7"/>
</dbReference>
<evidence type="ECO:0000313" key="1">
    <source>
        <dbReference type="EnsemblPlants" id="Bo7g078500.1"/>
    </source>
</evidence>
<name>A0A0D3DA41_BRAOL</name>